<organism evidence="2 3">
    <name type="scientific">Deinococcus cellulosilyticus (strain DSM 18568 / NBRC 106333 / KACC 11606 / 5516J-15)</name>
    <dbReference type="NCBI Taxonomy" id="1223518"/>
    <lineage>
        <taxon>Bacteria</taxon>
        <taxon>Thermotogati</taxon>
        <taxon>Deinococcota</taxon>
        <taxon>Deinococci</taxon>
        <taxon>Deinococcales</taxon>
        <taxon>Deinococcaceae</taxon>
        <taxon>Deinococcus</taxon>
    </lineage>
</organism>
<keyword evidence="1" id="KW-0732">Signal</keyword>
<evidence type="ECO:0000313" key="3">
    <source>
        <dbReference type="Proteomes" id="UP000321306"/>
    </source>
</evidence>
<accession>A0A511NAQ2</accession>
<keyword evidence="3" id="KW-1185">Reference proteome</keyword>
<dbReference type="RefSeq" id="WP_146891399.1">
    <property type="nucleotide sequence ID" value="NZ_BJXB01000047.1"/>
</dbReference>
<comment type="caution">
    <text evidence="2">The sequence shown here is derived from an EMBL/GenBank/DDBJ whole genome shotgun (WGS) entry which is preliminary data.</text>
</comment>
<evidence type="ECO:0000256" key="1">
    <source>
        <dbReference type="SAM" id="SignalP"/>
    </source>
</evidence>
<dbReference type="EMBL" id="BJXB01000047">
    <property type="protein sequence ID" value="GEM49909.1"/>
    <property type="molecule type" value="Genomic_DNA"/>
</dbReference>
<dbReference type="AlphaFoldDB" id="A0A511NAQ2"/>
<protein>
    <submittedName>
        <fullName evidence="2">Uncharacterized protein</fullName>
    </submittedName>
</protein>
<name>A0A511NAQ2_DEIC1</name>
<feature type="signal peptide" evidence="1">
    <location>
        <begin position="1"/>
        <end position="21"/>
    </location>
</feature>
<sequence length="157" mass="17396">MKLSKMVFVASLLTLTTSTLAQTTADLNNIPPPIQMGEIKKNSEFPQFLQGEVTLLGEQFPGAEEAITKQLKAKRIKLQVITSKGAAPRFQALKKLGADVRYLNTPSMEGAAIYVGKDLIIMLTQDEPRKWVYIKDLATVTRSKEALKAAWTYSQPL</sequence>
<gene>
    <name evidence="2" type="ORF">DC3_55440</name>
</gene>
<reference evidence="2 3" key="1">
    <citation type="submission" date="2019-07" db="EMBL/GenBank/DDBJ databases">
        <title>Whole genome shotgun sequence of Deinococcus cellulosilyticus NBRC 106333.</title>
        <authorList>
            <person name="Hosoyama A."/>
            <person name="Uohara A."/>
            <person name="Ohji S."/>
            <person name="Ichikawa N."/>
        </authorList>
    </citation>
    <scope>NUCLEOTIDE SEQUENCE [LARGE SCALE GENOMIC DNA]</scope>
    <source>
        <strain evidence="2 3">NBRC 106333</strain>
    </source>
</reference>
<proteinExistence type="predicted"/>
<dbReference type="Proteomes" id="UP000321306">
    <property type="component" value="Unassembled WGS sequence"/>
</dbReference>
<feature type="chain" id="PRO_5022040714" evidence="1">
    <location>
        <begin position="22"/>
        <end position="157"/>
    </location>
</feature>
<evidence type="ECO:0000313" key="2">
    <source>
        <dbReference type="EMBL" id="GEM49909.1"/>
    </source>
</evidence>